<dbReference type="AlphaFoldDB" id="A0A7C9FQI1"/>
<dbReference type="RefSeq" id="WP_152755770.1">
    <property type="nucleotide sequence ID" value="NZ_WHLY01000001.1"/>
</dbReference>
<name>A0A7C9FQI1_9BACT</name>
<dbReference type="EMBL" id="WHLY01000001">
    <property type="protein sequence ID" value="MPR31792.1"/>
    <property type="molecule type" value="Genomic_DNA"/>
</dbReference>
<proteinExistence type="predicted"/>
<comment type="caution">
    <text evidence="1">The sequence shown here is derived from an EMBL/GenBank/DDBJ whole genome shotgun (WGS) entry which is preliminary data.</text>
</comment>
<dbReference type="Proteomes" id="UP000479293">
    <property type="component" value="Unassembled WGS sequence"/>
</dbReference>
<reference evidence="1 2" key="1">
    <citation type="submission" date="2019-10" db="EMBL/GenBank/DDBJ databases">
        <title>Draft Genome Sequence of Cytophagaceae sp. SJW1-29.</title>
        <authorList>
            <person name="Choi A."/>
        </authorList>
    </citation>
    <scope>NUCLEOTIDE SEQUENCE [LARGE SCALE GENOMIC DNA]</scope>
    <source>
        <strain evidence="1 2">SJW1-29</strain>
    </source>
</reference>
<sequence length="127" mass="14823">MSYVNQLSNQHHMWAEAVEDLNEAILTLKEEYLVSDSPEIYDPLRVSRHSERARDYIGILIGSFLKSEYRKENIFGKLDTNVLSDLQKKLSNQEGLDLKDLNALDLFLFLVAEKRSELSQELRMSRF</sequence>
<protein>
    <submittedName>
        <fullName evidence="1">Uncharacterized protein</fullName>
    </submittedName>
</protein>
<organism evidence="1 2">
    <name type="scientific">Salmonirosea aquatica</name>
    <dbReference type="NCBI Taxonomy" id="2654236"/>
    <lineage>
        <taxon>Bacteria</taxon>
        <taxon>Pseudomonadati</taxon>
        <taxon>Bacteroidota</taxon>
        <taxon>Cytophagia</taxon>
        <taxon>Cytophagales</taxon>
        <taxon>Spirosomataceae</taxon>
        <taxon>Salmonirosea</taxon>
    </lineage>
</organism>
<accession>A0A7C9FQI1</accession>
<gene>
    <name evidence="1" type="ORF">GBK04_00110</name>
</gene>
<keyword evidence="2" id="KW-1185">Reference proteome</keyword>
<evidence type="ECO:0000313" key="1">
    <source>
        <dbReference type="EMBL" id="MPR31792.1"/>
    </source>
</evidence>
<evidence type="ECO:0000313" key="2">
    <source>
        <dbReference type="Proteomes" id="UP000479293"/>
    </source>
</evidence>